<feature type="region of interest" description="Disordered" evidence="3">
    <location>
        <begin position="418"/>
        <end position="471"/>
    </location>
</feature>
<organism evidence="4 5">
    <name type="scientific">Shimia abyssi</name>
    <dbReference type="NCBI Taxonomy" id="1662395"/>
    <lineage>
        <taxon>Bacteria</taxon>
        <taxon>Pseudomonadati</taxon>
        <taxon>Pseudomonadota</taxon>
        <taxon>Alphaproteobacteria</taxon>
        <taxon>Rhodobacterales</taxon>
        <taxon>Roseobacteraceae</taxon>
    </lineage>
</organism>
<gene>
    <name evidence="4" type="ORF">CLV88_105248</name>
</gene>
<dbReference type="InterPro" id="IPR018511">
    <property type="entry name" value="Hemolysin-typ_Ca-bd_CS"/>
</dbReference>
<dbReference type="OrthoDB" id="7727094at2"/>
<dbReference type="InterPro" id="IPR050557">
    <property type="entry name" value="RTX_toxin/Mannuronan_C5-epim"/>
</dbReference>
<name>A0A2P8FDN6_9RHOB</name>
<comment type="caution">
    <text evidence="4">The sequence shown here is derived from an EMBL/GenBank/DDBJ whole genome shotgun (WGS) entry which is preliminary data.</text>
</comment>
<dbReference type="PANTHER" id="PTHR38340">
    <property type="entry name" value="S-LAYER PROTEIN"/>
    <property type="match status" value="1"/>
</dbReference>
<accession>A0A2P8FDN6</accession>
<dbReference type="AlphaFoldDB" id="A0A2P8FDN6"/>
<reference evidence="4 5" key="1">
    <citation type="submission" date="2018-03" db="EMBL/GenBank/DDBJ databases">
        <title>Genomic Encyclopedia of Archaeal and Bacterial Type Strains, Phase II (KMG-II): from individual species to whole genera.</title>
        <authorList>
            <person name="Goeker M."/>
        </authorList>
    </citation>
    <scope>NUCLEOTIDE SEQUENCE [LARGE SCALE GENOMIC DNA]</scope>
    <source>
        <strain evidence="4 5">DSM 100673</strain>
    </source>
</reference>
<dbReference type="GO" id="GO:0005576">
    <property type="term" value="C:extracellular region"/>
    <property type="evidence" value="ECO:0007669"/>
    <property type="project" value="UniProtKB-SubCell"/>
</dbReference>
<dbReference type="PROSITE" id="PS00330">
    <property type="entry name" value="HEMOLYSIN_CALCIUM"/>
    <property type="match status" value="4"/>
</dbReference>
<feature type="compositionally biased region" description="Basic and acidic residues" evidence="3">
    <location>
        <begin position="447"/>
        <end position="458"/>
    </location>
</feature>
<dbReference type="Gene3D" id="2.150.10.10">
    <property type="entry name" value="Serralysin-like metalloprotease, C-terminal"/>
    <property type="match status" value="5"/>
</dbReference>
<protein>
    <submittedName>
        <fullName evidence="4">Hemolysin type calcium-binding protein</fullName>
    </submittedName>
</protein>
<feature type="compositionally biased region" description="Polar residues" evidence="3">
    <location>
        <begin position="205"/>
        <end position="215"/>
    </location>
</feature>
<proteinExistence type="predicted"/>
<dbReference type="EMBL" id="PYGJ01000005">
    <property type="protein sequence ID" value="PSL19823.1"/>
    <property type="molecule type" value="Genomic_DNA"/>
</dbReference>
<feature type="region of interest" description="Disordered" evidence="3">
    <location>
        <begin position="203"/>
        <end position="241"/>
    </location>
</feature>
<dbReference type="InterPro" id="IPR001343">
    <property type="entry name" value="Hemolysn_Ca-bd"/>
</dbReference>
<evidence type="ECO:0000256" key="3">
    <source>
        <dbReference type="SAM" id="MobiDB-lite"/>
    </source>
</evidence>
<dbReference type="Proteomes" id="UP000240418">
    <property type="component" value="Unassembled WGS sequence"/>
</dbReference>
<dbReference type="PRINTS" id="PR00313">
    <property type="entry name" value="CABNDNGRPT"/>
</dbReference>
<comment type="subcellular location">
    <subcellularLocation>
        <location evidence="1">Secreted</location>
    </subcellularLocation>
</comment>
<evidence type="ECO:0000256" key="2">
    <source>
        <dbReference type="ARBA" id="ARBA00022525"/>
    </source>
</evidence>
<evidence type="ECO:0000313" key="5">
    <source>
        <dbReference type="Proteomes" id="UP000240418"/>
    </source>
</evidence>
<dbReference type="SUPFAM" id="SSF51120">
    <property type="entry name" value="beta-Roll"/>
    <property type="match status" value="5"/>
</dbReference>
<dbReference type="GO" id="GO:0005509">
    <property type="term" value="F:calcium ion binding"/>
    <property type="evidence" value="ECO:0007669"/>
    <property type="project" value="InterPro"/>
</dbReference>
<feature type="compositionally biased region" description="Gly residues" evidence="3">
    <location>
        <begin position="228"/>
        <end position="241"/>
    </location>
</feature>
<evidence type="ECO:0000256" key="1">
    <source>
        <dbReference type="ARBA" id="ARBA00004613"/>
    </source>
</evidence>
<keyword evidence="2" id="KW-0964">Secreted</keyword>
<sequence length="729" mass="73583">MIGQLINGTTDDDTLIGTDGDDTINGLSGTDIINGGLGDDLINPGDNADFDFVDSGAGNDTIDFSDADNGFFVIGFDALAGEATYNISGSDNSGTIDKGDDGVTTLLNVQSAMLASGFGAQGSPNDDVFNVTGVDSGFAFIRGLAGNDTFNIVSGPGTVRLDYRSSSVSTGIVADLSTGQVSEDGFGGMDTIVGDPVRQIRGSDLNDSITGSTNGERIEGADGDDTIVGGGGDDSLRGGAGDDVLRPGAGDDYIEIQAGDGDDTVIFTDATSGFFALAHFDLSSGVTFNIDGVANTGTVDKGPEGTTILTDVEVVMTQATLNLYGSFDGDDTFNVTVAEGGNVRIRGYGGNDTINYVDGPGLARVDYNSGSVSTGIVANLATGIVSEDGFGSMDTLLGDPVRDLAGTRFSDDIRGGAANERLRGRDGNDTILGAAGDDALQGEDGDDFLRGDAGRDTIEGGDGNDSIFAGPGDDSGDFMFGGSGTDVVGGGFGNDHLVGGTGSDTLFGGHGGDLIYVGEQILTTSSSESRDSAGGTAWAGSGNDVVHGADGNDVLGGGNDDDQVYGFRGNDVLYLGAGADYAEGGFGDDTIFGGAGNDQIFGGEFGDEEGDDLVYNGGGNDTVDGEGGSDTIWGGPGNDVLYGGDDSDTFAFASNNGTDTVGDFQLGGPEQDLLNLVLLGIASEQEALSLMTDTLDGVSLSSGGTTAIFQGHTVADFTSNSGWFDDTVF</sequence>
<keyword evidence="5" id="KW-1185">Reference proteome</keyword>
<feature type="compositionally biased region" description="Basic and acidic residues" evidence="3">
    <location>
        <begin position="418"/>
        <end position="428"/>
    </location>
</feature>
<dbReference type="RefSeq" id="WP_106608468.1">
    <property type="nucleotide sequence ID" value="NZ_PYGJ01000005.1"/>
</dbReference>
<evidence type="ECO:0000313" key="4">
    <source>
        <dbReference type="EMBL" id="PSL19823.1"/>
    </source>
</evidence>
<dbReference type="InterPro" id="IPR011049">
    <property type="entry name" value="Serralysin-like_metalloprot_C"/>
</dbReference>
<dbReference type="PANTHER" id="PTHR38340:SF1">
    <property type="entry name" value="S-LAYER PROTEIN"/>
    <property type="match status" value="1"/>
</dbReference>
<dbReference type="Pfam" id="PF00353">
    <property type="entry name" value="HemolysinCabind"/>
    <property type="match status" value="9"/>
</dbReference>